<keyword evidence="3" id="KW-1185">Reference proteome</keyword>
<dbReference type="Proteomes" id="UP000326509">
    <property type="component" value="Unassembled WGS sequence"/>
</dbReference>
<evidence type="ECO:0000313" key="3">
    <source>
        <dbReference type="Proteomes" id="UP000326509"/>
    </source>
</evidence>
<dbReference type="SUPFAM" id="SSF53756">
    <property type="entry name" value="UDP-Glycosyltransferase/glycogen phosphorylase"/>
    <property type="match status" value="1"/>
</dbReference>
<dbReference type="Gene3D" id="3.40.50.2000">
    <property type="entry name" value="Glycogen Phosphorylase B"/>
    <property type="match status" value="1"/>
</dbReference>
<evidence type="ECO:0000313" key="2">
    <source>
        <dbReference type="EMBL" id="GER59936.1"/>
    </source>
</evidence>
<keyword evidence="2" id="KW-0808">Transferase</keyword>
<dbReference type="RefSeq" id="WP_151674400.1">
    <property type="nucleotide sequence ID" value="NZ_BKCG01000005.1"/>
</dbReference>
<dbReference type="OrthoDB" id="6638088at2"/>
<proteinExistence type="predicted"/>
<evidence type="ECO:0000259" key="1">
    <source>
        <dbReference type="Pfam" id="PF13524"/>
    </source>
</evidence>
<gene>
    <name evidence="2" type="primary">wbsE</name>
    <name evidence="2" type="ORF">ULMA_20440</name>
</gene>
<dbReference type="Pfam" id="PF13524">
    <property type="entry name" value="Glyco_trans_1_2"/>
    <property type="match status" value="1"/>
</dbReference>
<organism evidence="2 3">
    <name type="scientific">Patiriisocius marinus</name>
    <dbReference type="NCBI Taxonomy" id="1397112"/>
    <lineage>
        <taxon>Bacteria</taxon>
        <taxon>Pseudomonadati</taxon>
        <taxon>Bacteroidota</taxon>
        <taxon>Flavobacteriia</taxon>
        <taxon>Flavobacteriales</taxon>
        <taxon>Flavobacteriaceae</taxon>
        <taxon>Patiriisocius</taxon>
    </lineage>
</organism>
<dbReference type="EMBL" id="BKCG01000005">
    <property type="protein sequence ID" value="GER59936.1"/>
    <property type="molecule type" value="Genomic_DNA"/>
</dbReference>
<sequence length="377" mass="43307">MKILLVGEYSRLHNSLQEGLRHLGHEVTLISTGDYFKDYPSDIKLIRHHESGVMKKVKIILYSIFKWDITSQNLKKQFFANAEMLKGFDIVQLINESPFSASPKDEMTMISFLKKYNKKLVLLSCGTDYTSVSHALSDDNPYSILSFYKDKSVEADTFKYILKYVSPPFKKLHEHVFKLIDGVIASDIDYHIPLKNHPKYLGLIPNPINIENLEFVSLTQQAPIVIFMGINRSTYHTKGIIYFEKAIEKIQKKHGKKVKIEIAENLPYNEYIEKYNTAHIVLDQVLAYDQGYNALEAMAKGKVVFTGAEKAFEEQYHLKQPVAINALPNVDYLVTELNKLIEIPAQLVQIGSAARAFVETHHEYRTVAKKYLEIWGK</sequence>
<protein>
    <submittedName>
        <fullName evidence="2">Glycosyl transferase family 1</fullName>
    </submittedName>
</protein>
<comment type="caution">
    <text evidence="2">The sequence shown here is derived from an EMBL/GenBank/DDBJ whole genome shotgun (WGS) entry which is preliminary data.</text>
</comment>
<name>A0A5J4IYA7_9FLAO</name>
<dbReference type="InterPro" id="IPR055259">
    <property type="entry name" value="YkvP/CgeB_Glyco_trans-like"/>
</dbReference>
<feature type="domain" description="Spore protein YkvP/CgeB glycosyl transferase-like" evidence="1">
    <location>
        <begin position="257"/>
        <end position="372"/>
    </location>
</feature>
<dbReference type="GO" id="GO:0016740">
    <property type="term" value="F:transferase activity"/>
    <property type="evidence" value="ECO:0007669"/>
    <property type="project" value="UniProtKB-KW"/>
</dbReference>
<accession>A0A5J4IYA7</accession>
<reference evidence="2 3" key="1">
    <citation type="submission" date="2019-08" db="EMBL/GenBank/DDBJ databases">
        <title>Draft genome sequence of Ulvibacter marinus type strain NBRC 109484.</title>
        <authorList>
            <person name="Kawano K."/>
            <person name="Ushijima N."/>
            <person name="Kihara M."/>
            <person name="Itoh H."/>
        </authorList>
    </citation>
    <scope>NUCLEOTIDE SEQUENCE [LARGE SCALE GENOMIC DNA]</scope>
    <source>
        <strain evidence="2 3">NBRC 109484</strain>
    </source>
</reference>
<dbReference type="AlphaFoldDB" id="A0A5J4IYA7"/>